<dbReference type="EMBL" id="MU276294">
    <property type="protein sequence ID" value="KAI0039520.1"/>
    <property type="molecule type" value="Genomic_DNA"/>
</dbReference>
<accession>A0ACB8R600</accession>
<keyword evidence="2" id="KW-1185">Reference proteome</keyword>
<dbReference type="Proteomes" id="UP000814033">
    <property type="component" value="Unassembled WGS sequence"/>
</dbReference>
<evidence type="ECO:0000313" key="1">
    <source>
        <dbReference type="EMBL" id="KAI0039520.1"/>
    </source>
</evidence>
<proteinExistence type="predicted"/>
<gene>
    <name evidence="1" type="ORF">FA95DRAFT_1577551</name>
</gene>
<protein>
    <submittedName>
        <fullName evidence="1">Uncharacterized protein</fullName>
    </submittedName>
</protein>
<reference evidence="1" key="1">
    <citation type="submission" date="2021-02" db="EMBL/GenBank/DDBJ databases">
        <authorList>
            <consortium name="DOE Joint Genome Institute"/>
            <person name="Ahrendt S."/>
            <person name="Looney B.P."/>
            <person name="Miyauchi S."/>
            <person name="Morin E."/>
            <person name="Drula E."/>
            <person name="Courty P.E."/>
            <person name="Chicoki N."/>
            <person name="Fauchery L."/>
            <person name="Kohler A."/>
            <person name="Kuo A."/>
            <person name="Labutti K."/>
            <person name="Pangilinan J."/>
            <person name="Lipzen A."/>
            <person name="Riley R."/>
            <person name="Andreopoulos W."/>
            <person name="He G."/>
            <person name="Johnson J."/>
            <person name="Barry K.W."/>
            <person name="Grigoriev I.V."/>
            <person name="Nagy L."/>
            <person name="Hibbett D."/>
            <person name="Henrissat B."/>
            <person name="Matheny P.B."/>
            <person name="Labbe J."/>
            <person name="Martin F."/>
        </authorList>
    </citation>
    <scope>NUCLEOTIDE SEQUENCE</scope>
    <source>
        <strain evidence="1">FP105234-sp</strain>
    </source>
</reference>
<evidence type="ECO:0000313" key="2">
    <source>
        <dbReference type="Proteomes" id="UP000814033"/>
    </source>
</evidence>
<comment type="caution">
    <text evidence="1">The sequence shown here is derived from an EMBL/GenBank/DDBJ whole genome shotgun (WGS) entry which is preliminary data.</text>
</comment>
<sequence>MPDAIMHDRRREVSRDRRSRDRTTRSVSPLRRDYDDHDEPRRIPVTPEQALWKFREFMGVIIHEDERDLFCIDCDAYTRHLANAAFQGDKSLKEALKEQGEHFAREYEKSALPVTAHGALLGKLAALEEKIKSHNIEYGEACDALTEMRAHADAFESKNKELRADVARLTALLNDVDNHRDIRRKTSSSSEITTPSRWSDEPEHDDAMRGLLASQWAPANGAVTTASDPVFEDVPPRVRLGPQAVINASFGLPPPMGHTPVRGRGNTGLRTAQEDPATIDKVNELFAAAANHSNHGAFARARGFIERIMESNASQRTAIHKHALELWAQNRTRRTTPAPATHGTKTDTTGGSADGAAKQRHGWSGSPPQDVIDCLVRLETLVFALYPPEDVVLPRTLRHVGYHATTRNDFWRDPIPYLLRALRGLPVLSLFTVTRELIWKDLERLERACEDMHVDFELYRDPRMHQEDPTTIEKVEELFAAAATHSNHGAFARARGFIERIMESDASQRTIAHNRALELWAQNRAKRPSAHTRSTTTGPSDGNIGGAGMQRRQPQLEEPIADWMEWLAEHAADGQNPMRGVSRGENGFYEERDVRGFIASAQLGPAKTDPTAERSRTKYKHLSVQLLAVQGRYEQHLIDAGVVIAPTRSYVRYTKGVDNLTMRDVAIHFAENGVTIAEADDCGQWARKFIASWVAERKPKAPHGMIDTLEIMNGPTLMITEATATATTNAQGTPPSTASMTTNSGAQTTHSAGDAANASGATTTTNALPYQAPADVSQSETTAIAVSPPLNNGGIATSASASSTILATPLPNSGGDAGASTQDA</sequence>
<organism evidence="1 2">
    <name type="scientific">Auriscalpium vulgare</name>
    <dbReference type="NCBI Taxonomy" id="40419"/>
    <lineage>
        <taxon>Eukaryota</taxon>
        <taxon>Fungi</taxon>
        <taxon>Dikarya</taxon>
        <taxon>Basidiomycota</taxon>
        <taxon>Agaricomycotina</taxon>
        <taxon>Agaricomycetes</taxon>
        <taxon>Russulales</taxon>
        <taxon>Auriscalpiaceae</taxon>
        <taxon>Auriscalpium</taxon>
    </lineage>
</organism>
<name>A0ACB8R600_9AGAM</name>
<reference evidence="1" key="2">
    <citation type="journal article" date="2022" name="New Phytol.">
        <title>Evolutionary transition to the ectomycorrhizal habit in the genomes of a hyperdiverse lineage of mushroom-forming fungi.</title>
        <authorList>
            <person name="Looney B."/>
            <person name="Miyauchi S."/>
            <person name="Morin E."/>
            <person name="Drula E."/>
            <person name="Courty P.E."/>
            <person name="Kohler A."/>
            <person name="Kuo A."/>
            <person name="LaButti K."/>
            <person name="Pangilinan J."/>
            <person name="Lipzen A."/>
            <person name="Riley R."/>
            <person name="Andreopoulos W."/>
            <person name="He G."/>
            <person name="Johnson J."/>
            <person name="Nolan M."/>
            <person name="Tritt A."/>
            <person name="Barry K.W."/>
            <person name="Grigoriev I.V."/>
            <person name="Nagy L.G."/>
            <person name="Hibbett D."/>
            <person name="Henrissat B."/>
            <person name="Matheny P.B."/>
            <person name="Labbe J."/>
            <person name="Martin F.M."/>
        </authorList>
    </citation>
    <scope>NUCLEOTIDE SEQUENCE</scope>
    <source>
        <strain evidence="1">FP105234-sp</strain>
    </source>
</reference>